<dbReference type="Gene3D" id="3.50.50.60">
    <property type="entry name" value="FAD/NAD(P)-binding domain"/>
    <property type="match status" value="1"/>
</dbReference>
<comment type="similarity">
    <text evidence="2">Belongs to the DadA oxidoreductase family.</text>
</comment>
<reference evidence="6 7" key="2">
    <citation type="journal article" date="2023" name="Plant Pathol.">
        <title>Dismantling and reorganizing Pseudomonas marginalis sensu#lato.</title>
        <authorList>
            <person name="Sawada H."/>
            <person name="Fujikawa T."/>
            <person name="Satou M."/>
        </authorList>
    </citation>
    <scope>NUCLEOTIDE SEQUENCE [LARGE SCALE GENOMIC DNA]</scope>
    <source>
        <strain evidence="6 7">MAFF 301381</strain>
    </source>
</reference>
<dbReference type="AlphaFoldDB" id="A0A9X0Y9K3"/>
<dbReference type="Gene3D" id="3.30.9.10">
    <property type="entry name" value="D-Amino Acid Oxidase, subunit A, domain 2"/>
    <property type="match status" value="1"/>
</dbReference>
<evidence type="ECO:0000259" key="5">
    <source>
        <dbReference type="Pfam" id="PF01266"/>
    </source>
</evidence>
<evidence type="ECO:0000256" key="3">
    <source>
        <dbReference type="ARBA" id="ARBA00022630"/>
    </source>
</evidence>
<dbReference type="Pfam" id="PF01266">
    <property type="entry name" value="DAO"/>
    <property type="match status" value="1"/>
</dbReference>
<keyword evidence="7" id="KW-1185">Reference proteome</keyword>
<gene>
    <name evidence="6" type="ORF">JWR99_07110</name>
</gene>
<dbReference type="Proteomes" id="UP001154860">
    <property type="component" value="Unassembled WGS sequence"/>
</dbReference>
<reference evidence="6 7" key="1">
    <citation type="journal article" date="2021" name="Int. J. Syst. Evol. Microbiol.">
        <title>Pseudomonas lactucae sp. nov., a pathogen causing bacterial rot of lettuce in Japan.</title>
        <authorList>
            <person name="Sawada H."/>
            <person name="Fujikawa T."/>
            <person name="Satou M."/>
        </authorList>
    </citation>
    <scope>NUCLEOTIDE SEQUENCE [LARGE SCALE GENOMIC DNA]</scope>
    <source>
        <strain evidence="6 7">MAFF 301381</strain>
    </source>
</reference>
<dbReference type="GO" id="GO:0005737">
    <property type="term" value="C:cytoplasm"/>
    <property type="evidence" value="ECO:0007669"/>
    <property type="project" value="TreeGrafter"/>
</dbReference>
<dbReference type="EMBL" id="JAFHKJ010000028">
    <property type="protein sequence ID" value="MBN2975762.1"/>
    <property type="molecule type" value="Genomic_DNA"/>
</dbReference>
<dbReference type="InterPro" id="IPR036188">
    <property type="entry name" value="FAD/NAD-bd_sf"/>
</dbReference>
<proteinExistence type="inferred from homology"/>
<comment type="cofactor">
    <cofactor evidence="1">
        <name>FAD</name>
        <dbReference type="ChEBI" id="CHEBI:57692"/>
    </cofactor>
</comment>
<dbReference type="PANTHER" id="PTHR13847:SF286">
    <property type="entry name" value="D-AMINO ACID DEHYDROGENASE"/>
    <property type="match status" value="1"/>
</dbReference>
<comment type="caution">
    <text evidence="6">The sequence shown here is derived from an EMBL/GenBank/DDBJ whole genome shotgun (WGS) entry which is preliminary data.</text>
</comment>
<evidence type="ECO:0000256" key="1">
    <source>
        <dbReference type="ARBA" id="ARBA00001974"/>
    </source>
</evidence>
<dbReference type="SUPFAM" id="SSF51905">
    <property type="entry name" value="FAD/NAD(P)-binding domain"/>
    <property type="match status" value="1"/>
</dbReference>
<dbReference type="PANTHER" id="PTHR13847">
    <property type="entry name" value="SARCOSINE DEHYDROGENASE-RELATED"/>
    <property type="match status" value="1"/>
</dbReference>
<evidence type="ECO:0000256" key="2">
    <source>
        <dbReference type="ARBA" id="ARBA00009410"/>
    </source>
</evidence>
<keyword evidence="3" id="KW-0285">Flavoprotein</keyword>
<organism evidence="6 7">
    <name type="scientific">Pseudomonas lactucae</name>
    <dbReference type="NCBI Taxonomy" id="2813360"/>
    <lineage>
        <taxon>Bacteria</taxon>
        <taxon>Pseudomonadati</taxon>
        <taxon>Pseudomonadota</taxon>
        <taxon>Gammaproteobacteria</taxon>
        <taxon>Pseudomonadales</taxon>
        <taxon>Pseudomonadaceae</taxon>
        <taxon>Pseudomonas</taxon>
    </lineage>
</organism>
<evidence type="ECO:0000313" key="7">
    <source>
        <dbReference type="Proteomes" id="UP001154860"/>
    </source>
</evidence>
<feature type="domain" description="FAD dependent oxidoreductase" evidence="5">
    <location>
        <begin position="11"/>
        <end position="353"/>
    </location>
</feature>
<accession>A0A9X0Y9K3</accession>
<keyword evidence="4" id="KW-0560">Oxidoreductase</keyword>
<sequence>MVGMSMTQDFDLVIIGGGIIGAWTLHHAVQRYPDWKILLIDRYRIGDGATSHSAGVLLATGRSERERRLAGQSARLYRAFRDRFSIRTTQAPVFWLADGEFAADIQRAVVDFDVKFADVSALALGERLGSRLNVDAAQSLLSGGSAESYEPPLIARMLISHSLASANVSCIEGLGVSHIDNVDSGTTRLTLSDDSIIYAQRTLVAMGPWINESPFGSIAAQHGLRVKKVVALHIDGAPPRDAAALFLPQSDSYLMPLAARNQWLFSFRCDEWDVAPRKHQLEINDHDVQVAKTVLARYLPDLVGRCRGGRVFCDSYSPGGESLVTLDCATNVVVAGAGSGAGFRLAPGIASEALELIVAHRPDRVTARGQTHLPVSMD</sequence>
<evidence type="ECO:0000256" key="4">
    <source>
        <dbReference type="ARBA" id="ARBA00023002"/>
    </source>
</evidence>
<name>A0A9X0Y9K3_9PSED</name>
<protein>
    <submittedName>
        <fullName evidence="6">FAD-binding oxidoreductase</fullName>
    </submittedName>
</protein>
<evidence type="ECO:0000313" key="6">
    <source>
        <dbReference type="EMBL" id="MBN2975762.1"/>
    </source>
</evidence>
<dbReference type="GO" id="GO:0016491">
    <property type="term" value="F:oxidoreductase activity"/>
    <property type="evidence" value="ECO:0007669"/>
    <property type="project" value="UniProtKB-KW"/>
</dbReference>
<dbReference type="InterPro" id="IPR006076">
    <property type="entry name" value="FAD-dep_OxRdtase"/>
</dbReference>